<evidence type="ECO:0000313" key="2">
    <source>
        <dbReference type="EMBL" id="CAG6713012.1"/>
    </source>
</evidence>
<organism evidence="2">
    <name type="scientific">Cacopsylla melanoneura</name>
    <dbReference type="NCBI Taxonomy" id="428564"/>
    <lineage>
        <taxon>Eukaryota</taxon>
        <taxon>Metazoa</taxon>
        <taxon>Ecdysozoa</taxon>
        <taxon>Arthropoda</taxon>
        <taxon>Hexapoda</taxon>
        <taxon>Insecta</taxon>
        <taxon>Pterygota</taxon>
        <taxon>Neoptera</taxon>
        <taxon>Paraneoptera</taxon>
        <taxon>Hemiptera</taxon>
        <taxon>Sternorrhyncha</taxon>
        <taxon>Psylloidea</taxon>
        <taxon>Psyllidae</taxon>
        <taxon>Psyllinae</taxon>
        <taxon>Cacopsylla</taxon>
    </lineage>
</organism>
<dbReference type="EMBL" id="HBUF01350049">
    <property type="protein sequence ID" value="CAG6713012.1"/>
    <property type="molecule type" value="Transcribed_RNA"/>
</dbReference>
<evidence type="ECO:0000256" key="1">
    <source>
        <dbReference type="SAM" id="Phobius"/>
    </source>
</evidence>
<reference evidence="2" key="1">
    <citation type="submission" date="2021-05" db="EMBL/GenBank/DDBJ databases">
        <authorList>
            <person name="Alioto T."/>
            <person name="Alioto T."/>
            <person name="Gomez Garrido J."/>
        </authorList>
    </citation>
    <scope>NUCLEOTIDE SEQUENCE</scope>
</reference>
<keyword evidence="1" id="KW-0472">Membrane</keyword>
<dbReference type="AlphaFoldDB" id="A0A8D8XXF7"/>
<keyword evidence="1" id="KW-0812">Transmembrane</keyword>
<feature type="transmembrane region" description="Helical" evidence="1">
    <location>
        <begin position="24"/>
        <end position="45"/>
    </location>
</feature>
<protein>
    <submittedName>
        <fullName evidence="2">Uncharacterized protein</fullName>
    </submittedName>
</protein>
<proteinExistence type="predicted"/>
<keyword evidence="1" id="KW-1133">Transmembrane helix</keyword>
<name>A0A8D8XXF7_9HEMI</name>
<accession>A0A8D8XXF7</accession>
<sequence length="106" mass="12605">MILYLYNEIRCTYLRIGLRRKVSVILPCDITLIGNSVLSLLIMSVRYDQGFQFRQPHIPARPDSIVRYKRKIGNTKDKKEFTKKLMRTRSVPTTKISVHDLRDFRY</sequence>